<gene>
    <name evidence="3" type="ORF">BEMITA_LOCUS7298</name>
</gene>
<sequence length="269" mass="30253">MELRFVVRGHLCFFLLIFLCKEFAGMKGNDPGSPRNLRSPGSPRSSRSSSSLSSSSSLRSPSRRRSLGLVGSVLSFDKGDAIITSWIPNSYGVHRPFQWMYAIDKNNVMVFQPTSCFRLRCVIRPAIVNLREEYPDVLMINLGKLPGHIGAPGVLLAAAMLLDEKKPRFHYSAFYCNSRHYVEYLSTGKVTGTFPSLLTMDSLCPLTAPLIPAMGVKFSYIGKFRMKPAQGPEIKLSMKRLPEWATFLDYAKPEKPYIDIRYDIEDSLP</sequence>
<feature type="compositionally biased region" description="Low complexity" evidence="1">
    <location>
        <begin position="31"/>
        <end position="60"/>
    </location>
</feature>
<keyword evidence="4" id="KW-1185">Reference proteome</keyword>
<evidence type="ECO:0000256" key="1">
    <source>
        <dbReference type="SAM" id="MobiDB-lite"/>
    </source>
</evidence>
<evidence type="ECO:0000256" key="2">
    <source>
        <dbReference type="SAM" id="SignalP"/>
    </source>
</evidence>
<evidence type="ECO:0000313" key="4">
    <source>
        <dbReference type="Proteomes" id="UP001152759"/>
    </source>
</evidence>
<dbReference type="AlphaFoldDB" id="A0A9P0CD21"/>
<accession>A0A9P0CD21</accession>
<reference evidence="3" key="1">
    <citation type="submission" date="2021-12" db="EMBL/GenBank/DDBJ databases">
        <authorList>
            <person name="King R."/>
        </authorList>
    </citation>
    <scope>NUCLEOTIDE SEQUENCE</scope>
</reference>
<dbReference type="Proteomes" id="UP001152759">
    <property type="component" value="Chromosome 4"/>
</dbReference>
<feature type="region of interest" description="Disordered" evidence="1">
    <location>
        <begin position="30"/>
        <end position="63"/>
    </location>
</feature>
<dbReference type="EMBL" id="OU963865">
    <property type="protein sequence ID" value="CAH0770433.1"/>
    <property type="molecule type" value="Genomic_DNA"/>
</dbReference>
<name>A0A9P0CD21_BEMTA</name>
<keyword evidence="2" id="KW-0732">Signal</keyword>
<feature type="signal peptide" evidence="2">
    <location>
        <begin position="1"/>
        <end position="28"/>
    </location>
</feature>
<proteinExistence type="predicted"/>
<protein>
    <submittedName>
        <fullName evidence="3">Uncharacterized protein</fullName>
    </submittedName>
</protein>
<feature type="chain" id="PRO_5040158592" evidence="2">
    <location>
        <begin position="29"/>
        <end position="269"/>
    </location>
</feature>
<evidence type="ECO:0000313" key="3">
    <source>
        <dbReference type="EMBL" id="CAH0770433.1"/>
    </source>
</evidence>
<organism evidence="3 4">
    <name type="scientific">Bemisia tabaci</name>
    <name type="common">Sweetpotato whitefly</name>
    <name type="synonym">Aleurodes tabaci</name>
    <dbReference type="NCBI Taxonomy" id="7038"/>
    <lineage>
        <taxon>Eukaryota</taxon>
        <taxon>Metazoa</taxon>
        <taxon>Ecdysozoa</taxon>
        <taxon>Arthropoda</taxon>
        <taxon>Hexapoda</taxon>
        <taxon>Insecta</taxon>
        <taxon>Pterygota</taxon>
        <taxon>Neoptera</taxon>
        <taxon>Paraneoptera</taxon>
        <taxon>Hemiptera</taxon>
        <taxon>Sternorrhyncha</taxon>
        <taxon>Aleyrodoidea</taxon>
        <taxon>Aleyrodidae</taxon>
        <taxon>Aleyrodinae</taxon>
        <taxon>Bemisia</taxon>
    </lineage>
</organism>